<dbReference type="RefSeq" id="WP_220640420.1">
    <property type="nucleotide sequence ID" value="NZ_CP080429.1"/>
</dbReference>
<dbReference type="PROSITE" id="PS51257">
    <property type="entry name" value="PROKAR_LIPOPROTEIN"/>
    <property type="match status" value="1"/>
</dbReference>
<dbReference type="PROSITE" id="PS51352">
    <property type="entry name" value="THIOREDOXIN_2"/>
    <property type="match status" value="1"/>
</dbReference>
<evidence type="ECO:0000259" key="5">
    <source>
        <dbReference type="PROSITE" id="PS51352"/>
    </source>
</evidence>
<dbReference type="SUPFAM" id="SSF52833">
    <property type="entry name" value="Thioredoxin-like"/>
    <property type="match status" value="1"/>
</dbReference>
<evidence type="ECO:0000256" key="3">
    <source>
        <dbReference type="ARBA" id="ARBA00023157"/>
    </source>
</evidence>
<sequence>MNKMLLLPMLLLTIVACTKKEEPTSFTEEALQDKMTYIDGTEMSFKDVLNQYEGKVIVIDVWASWCPDCIKGMSKVKALQEQFPEVAYLFLSYDKTPDAWKTGIDKYDVRGEHYFLGHDEYKNGAFRNSIELDWIPRYLVVDKERNIAMYYAKEADDEKIINTLNKLK</sequence>
<evidence type="ECO:0000313" key="7">
    <source>
        <dbReference type="Proteomes" id="UP000825381"/>
    </source>
</evidence>
<gene>
    <name evidence="6" type="ORF">K1I41_11145</name>
</gene>
<dbReference type="Proteomes" id="UP000825381">
    <property type="component" value="Chromosome"/>
</dbReference>
<keyword evidence="2" id="KW-0201">Cytochrome c-type biogenesis</keyword>
<comment type="subcellular location">
    <subcellularLocation>
        <location evidence="1">Cell envelope</location>
    </subcellularLocation>
</comment>
<dbReference type="EMBL" id="CP080429">
    <property type="protein sequence ID" value="QYJ68076.1"/>
    <property type="molecule type" value="Genomic_DNA"/>
</dbReference>
<keyword evidence="4" id="KW-0676">Redox-active center</keyword>
<organism evidence="6 7">
    <name type="scientific">Flavobacterium litorale</name>
    <dbReference type="NCBI Taxonomy" id="2856519"/>
    <lineage>
        <taxon>Bacteria</taxon>
        <taxon>Pseudomonadati</taxon>
        <taxon>Bacteroidota</taxon>
        <taxon>Flavobacteriia</taxon>
        <taxon>Flavobacteriales</taxon>
        <taxon>Flavobacteriaceae</taxon>
        <taxon>Flavobacterium</taxon>
    </lineage>
</organism>
<evidence type="ECO:0000256" key="2">
    <source>
        <dbReference type="ARBA" id="ARBA00022748"/>
    </source>
</evidence>
<dbReference type="PANTHER" id="PTHR42852:SF6">
    <property type="entry name" value="THIOL:DISULFIDE INTERCHANGE PROTEIN DSBE"/>
    <property type="match status" value="1"/>
</dbReference>
<reference evidence="6 7" key="1">
    <citation type="submission" date="2021-07" db="EMBL/GenBank/DDBJ databases">
        <title>Flavobacterium WSW3-B6 sp.nov, isolated from seaweed.</title>
        <authorList>
            <person name="Muhammad N."/>
            <person name="Ho H."/>
            <person name="Lee Y.-J."/>
            <person name="Nguyen T."/>
            <person name="Ho J."/>
            <person name="Kim S.-G."/>
        </authorList>
    </citation>
    <scope>NUCLEOTIDE SEQUENCE [LARGE SCALE GENOMIC DNA]</scope>
    <source>
        <strain evidence="6 7">WSW3-B6</strain>
    </source>
</reference>
<protein>
    <submittedName>
        <fullName evidence="6">TlpA family protein disulfide reductase</fullName>
    </submittedName>
</protein>
<dbReference type="InterPro" id="IPR013766">
    <property type="entry name" value="Thioredoxin_domain"/>
</dbReference>
<evidence type="ECO:0000256" key="4">
    <source>
        <dbReference type="ARBA" id="ARBA00023284"/>
    </source>
</evidence>
<dbReference type="Pfam" id="PF13905">
    <property type="entry name" value="Thioredoxin_8"/>
    <property type="match status" value="1"/>
</dbReference>
<dbReference type="CDD" id="cd02966">
    <property type="entry name" value="TlpA_like_family"/>
    <property type="match status" value="1"/>
</dbReference>
<proteinExistence type="predicted"/>
<feature type="domain" description="Thioredoxin" evidence="5">
    <location>
        <begin position="24"/>
        <end position="168"/>
    </location>
</feature>
<name>A0ABX8VAL7_9FLAO</name>
<accession>A0ABX8VAL7</accession>
<evidence type="ECO:0000313" key="6">
    <source>
        <dbReference type="EMBL" id="QYJ68076.1"/>
    </source>
</evidence>
<dbReference type="Gene3D" id="3.40.30.10">
    <property type="entry name" value="Glutaredoxin"/>
    <property type="match status" value="1"/>
</dbReference>
<dbReference type="InterPro" id="IPR012336">
    <property type="entry name" value="Thioredoxin-like_fold"/>
</dbReference>
<evidence type="ECO:0000256" key="1">
    <source>
        <dbReference type="ARBA" id="ARBA00004196"/>
    </source>
</evidence>
<keyword evidence="7" id="KW-1185">Reference proteome</keyword>
<keyword evidence="3" id="KW-1015">Disulfide bond</keyword>
<dbReference type="InterPro" id="IPR050553">
    <property type="entry name" value="Thioredoxin_ResA/DsbE_sf"/>
</dbReference>
<dbReference type="InterPro" id="IPR036249">
    <property type="entry name" value="Thioredoxin-like_sf"/>
</dbReference>
<dbReference type="PANTHER" id="PTHR42852">
    <property type="entry name" value="THIOL:DISULFIDE INTERCHANGE PROTEIN DSBE"/>
    <property type="match status" value="1"/>
</dbReference>